<feature type="transmembrane region" description="Helical" evidence="6">
    <location>
        <begin position="79"/>
        <end position="98"/>
    </location>
</feature>
<proteinExistence type="predicted"/>
<feature type="transmembrane region" description="Helical" evidence="6">
    <location>
        <begin position="173"/>
        <end position="196"/>
    </location>
</feature>
<protein>
    <submittedName>
        <fullName evidence="7">Cell division protein FtsW</fullName>
    </submittedName>
</protein>
<dbReference type="InterPro" id="IPR047928">
    <property type="entry name" value="Perm_prefix_1"/>
</dbReference>
<keyword evidence="5 6" id="KW-0472">Membrane</keyword>
<comment type="caution">
    <text evidence="7">The sequence shown here is derived from an EMBL/GenBank/DDBJ whole genome shotgun (WGS) entry which is preliminary data.</text>
</comment>
<feature type="transmembrane region" description="Helical" evidence="6">
    <location>
        <begin position="232"/>
        <end position="249"/>
    </location>
</feature>
<feature type="transmembrane region" description="Helical" evidence="6">
    <location>
        <begin position="371"/>
        <end position="392"/>
    </location>
</feature>
<evidence type="ECO:0000256" key="1">
    <source>
        <dbReference type="ARBA" id="ARBA00004141"/>
    </source>
</evidence>
<accession>A0A917C373</accession>
<comment type="subcellular location">
    <subcellularLocation>
        <location evidence="1">Membrane</location>
        <topology evidence="1">Multi-pass membrane protein</topology>
    </subcellularLocation>
</comment>
<evidence type="ECO:0000256" key="3">
    <source>
        <dbReference type="ARBA" id="ARBA00022960"/>
    </source>
</evidence>
<feature type="transmembrane region" description="Helical" evidence="6">
    <location>
        <begin position="208"/>
        <end position="226"/>
    </location>
</feature>
<organism evidence="7 8">
    <name type="scientific">Paenibacillus albidus</name>
    <dbReference type="NCBI Taxonomy" id="2041023"/>
    <lineage>
        <taxon>Bacteria</taxon>
        <taxon>Bacillati</taxon>
        <taxon>Bacillota</taxon>
        <taxon>Bacilli</taxon>
        <taxon>Bacillales</taxon>
        <taxon>Paenibacillaceae</taxon>
        <taxon>Paenibacillus</taxon>
    </lineage>
</organism>
<dbReference type="NCBIfam" id="NF038403">
    <property type="entry name" value="perm_prefix_1"/>
    <property type="match status" value="1"/>
</dbReference>
<reference evidence="7" key="1">
    <citation type="journal article" date="2014" name="Int. J. Syst. Evol. Microbiol.">
        <title>Complete genome sequence of Corynebacterium casei LMG S-19264T (=DSM 44701T), isolated from a smear-ripened cheese.</title>
        <authorList>
            <consortium name="US DOE Joint Genome Institute (JGI-PGF)"/>
            <person name="Walter F."/>
            <person name="Albersmeier A."/>
            <person name="Kalinowski J."/>
            <person name="Ruckert C."/>
        </authorList>
    </citation>
    <scope>NUCLEOTIDE SEQUENCE</scope>
    <source>
        <strain evidence="7">CGMCC 1.16134</strain>
    </source>
</reference>
<evidence type="ECO:0000256" key="2">
    <source>
        <dbReference type="ARBA" id="ARBA00022692"/>
    </source>
</evidence>
<name>A0A917C373_9BACL</name>
<dbReference type="GO" id="GO:0008360">
    <property type="term" value="P:regulation of cell shape"/>
    <property type="evidence" value="ECO:0007669"/>
    <property type="project" value="UniProtKB-KW"/>
</dbReference>
<dbReference type="InterPro" id="IPR001182">
    <property type="entry name" value="FtsW/RodA"/>
</dbReference>
<dbReference type="GO" id="GO:0005886">
    <property type="term" value="C:plasma membrane"/>
    <property type="evidence" value="ECO:0007669"/>
    <property type="project" value="TreeGrafter"/>
</dbReference>
<dbReference type="GO" id="GO:0032153">
    <property type="term" value="C:cell division site"/>
    <property type="evidence" value="ECO:0007669"/>
    <property type="project" value="TreeGrafter"/>
</dbReference>
<reference evidence="7" key="2">
    <citation type="submission" date="2020-09" db="EMBL/GenBank/DDBJ databases">
        <authorList>
            <person name="Sun Q."/>
            <person name="Zhou Y."/>
        </authorList>
    </citation>
    <scope>NUCLEOTIDE SEQUENCE</scope>
    <source>
        <strain evidence="7">CGMCC 1.16134</strain>
    </source>
</reference>
<evidence type="ECO:0000313" key="7">
    <source>
        <dbReference type="EMBL" id="GGF68525.1"/>
    </source>
</evidence>
<evidence type="ECO:0000256" key="5">
    <source>
        <dbReference type="ARBA" id="ARBA00023136"/>
    </source>
</evidence>
<dbReference type="Pfam" id="PF01098">
    <property type="entry name" value="FTSW_RODA_SPOVE"/>
    <property type="match status" value="1"/>
</dbReference>
<dbReference type="EMBL" id="BMKR01000004">
    <property type="protein sequence ID" value="GGF68525.1"/>
    <property type="molecule type" value="Genomic_DNA"/>
</dbReference>
<keyword evidence="2 6" id="KW-0812">Transmembrane</keyword>
<keyword evidence="7" id="KW-0132">Cell division</keyword>
<feature type="transmembrane region" description="Helical" evidence="6">
    <location>
        <begin position="404"/>
        <end position="425"/>
    </location>
</feature>
<dbReference type="GO" id="GO:0051301">
    <property type="term" value="P:cell division"/>
    <property type="evidence" value="ECO:0007669"/>
    <property type="project" value="UniProtKB-KW"/>
</dbReference>
<keyword evidence="3" id="KW-0133">Cell shape</keyword>
<gene>
    <name evidence="7" type="ORF">GCM10010912_11950</name>
</gene>
<keyword evidence="8" id="KW-1185">Reference proteome</keyword>
<feature type="transmembrane region" description="Helical" evidence="6">
    <location>
        <begin position="118"/>
        <end position="136"/>
    </location>
</feature>
<dbReference type="PANTHER" id="PTHR30474">
    <property type="entry name" value="CELL CYCLE PROTEIN"/>
    <property type="match status" value="1"/>
</dbReference>
<dbReference type="AlphaFoldDB" id="A0A917C373"/>
<evidence type="ECO:0000313" key="8">
    <source>
        <dbReference type="Proteomes" id="UP000637643"/>
    </source>
</evidence>
<evidence type="ECO:0000256" key="4">
    <source>
        <dbReference type="ARBA" id="ARBA00022989"/>
    </source>
</evidence>
<feature type="transmembrane region" description="Helical" evidence="6">
    <location>
        <begin position="333"/>
        <end position="359"/>
    </location>
</feature>
<dbReference type="PANTHER" id="PTHR30474:SF1">
    <property type="entry name" value="PEPTIDOGLYCAN GLYCOSYLTRANSFERASE MRDB"/>
    <property type="match status" value="1"/>
</dbReference>
<dbReference type="Proteomes" id="UP000637643">
    <property type="component" value="Unassembled WGS sequence"/>
</dbReference>
<keyword evidence="7" id="KW-0131">Cell cycle</keyword>
<evidence type="ECO:0000256" key="6">
    <source>
        <dbReference type="SAM" id="Phobius"/>
    </source>
</evidence>
<dbReference type="RefSeq" id="WP_189022903.1">
    <property type="nucleotide sequence ID" value="NZ_BMKR01000004.1"/>
</dbReference>
<dbReference type="GO" id="GO:0015648">
    <property type="term" value="F:lipid-linked peptidoglycan transporter activity"/>
    <property type="evidence" value="ECO:0007669"/>
    <property type="project" value="TreeGrafter"/>
</dbReference>
<feature type="transmembrane region" description="Helical" evidence="6">
    <location>
        <begin position="143"/>
        <end position="161"/>
    </location>
</feature>
<keyword evidence="4 6" id="KW-1133">Transmembrane helix</keyword>
<feature type="transmembrane region" description="Helical" evidence="6">
    <location>
        <begin position="256"/>
        <end position="273"/>
    </location>
</feature>
<sequence>MRTAHEEVERYLDTVCSQVKAKEMHVEIRRELGCHIEDLVADKVEEGESEDQATVWALVQMGDPVQLGKGLHQVHKPRIPWGILAAMVLFSAISLLAMGSVEASSEGAMGEIGFMRNQGVYIVMGMVLMLGMYFIDVRKLKKYSWLLYALTLFGVFAKIGWDTEINGTGRWFVMGPFSIDFVACSPYFFVAALAGIFSKQKLMGKQSIFFNDILKILALLVPSFLFIQVRSYPELVIYILSSLAVYGWVSRRRWTTLFISGLYLSGGLIYLWNSPYLRERLSNRFSYTHDPNGNGYIYVKIKEALSSAGWSGHGFGAHQGNLPYVYADMLPIYLIRCFGWGGGLLLAALVVWFLIKLIAALHAVRNPYGKTLIVALGGMLFLRLLYGLSLWSGSMLVVSLPFPFLSYGSHVLIEYAAVGLLLGIYRRKDMLPEVQLPAAQ</sequence>